<dbReference type="EMBL" id="CP033169">
    <property type="protein sequence ID" value="AYO32247.1"/>
    <property type="molecule type" value="Genomic_DNA"/>
</dbReference>
<reference evidence="3 4" key="1">
    <citation type="submission" date="2018-10" db="EMBL/GenBank/DDBJ databases">
        <authorList>
            <person name="Zhang X."/>
        </authorList>
    </citation>
    <scope>NUCLEOTIDE SEQUENCE [LARGE SCALE GENOMIC DNA]</scope>
    <source>
        <strain evidence="3 4">SK-G1</strain>
    </source>
</reference>
<sequence length="126" mass="14602">MKKNGFEIIDLQKESYYILSIDDKPYKAAVKADMIVKKGNKTYVAEVKSGESSPSPRFIATRRQLLEYYLVYRPSGLLLVDMEREKIRKVEYSILNSRYRSLVDYLGWPAVIFFAGFIIGFLTRGD</sequence>
<name>A0A3G2RC28_9FIRM</name>
<evidence type="ECO:0000313" key="3">
    <source>
        <dbReference type="EMBL" id="AYO32247.1"/>
    </source>
</evidence>
<keyword evidence="2" id="KW-0812">Transmembrane</keyword>
<dbReference type="GO" id="GO:0016787">
    <property type="term" value="F:hydrolase activity"/>
    <property type="evidence" value="ECO:0007669"/>
    <property type="project" value="UniProtKB-KW"/>
</dbReference>
<dbReference type="AlphaFoldDB" id="A0A3G2RC28"/>
<organism evidence="3 4">
    <name type="scientific">Biomaibacter acetigenes</name>
    <dbReference type="NCBI Taxonomy" id="2316383"/>
    <lineage>
        <taxon>Bacteria</taxon>
        <taxon>Bacillati</taxon>
        <taxon>Bacillota</taxon>
        <taxon>Clostridia</taxon>
        <taxon>Thermosediminibacterales</taxon>
        <taxon>Tepidanaerobacteraceae</taxon>
        <taxon>Biomaibacter</taxon>
    </lineage>
</organism>
<gene>
    <name evidence="3" type="ORF">D2962_08765</name>
</gene>
<accession>A0A3G2RC28</accession>
<keyword evidence="2" id="KW-0472">Membrane</keyword>
<evidence type="ECO:0000256" key="2">
    <source>
        <dbReference type="SAM" id="Phobius"/>
    </source>
</evidence>
<dbReference type="KEGG" id="bacg:D2962_08765"/>
<keyword evidence="4" id="KW-1185">Reference proteome</keyword>
<evidence type="ECO:0000256" key="1">
    <source>
        <dbReference type="ARBA" id="ARBA00022801"/>
    </source>
</evidence>
<keyword evidence="2" id="KW-1133">Transmembrane helix</keyword>
<protein>
    <recommendedName>
        <fullName evidence="5">PD-(D/E)XK endonuclease-like domain-containing protein</fullName>
    </recommendedName>
</protein>
<dbReference type="Gene3D" id="3.90.320.10">
    <property type="match status" value="1"/>
</dbReference>
<feature type="transmembrane region" description="Helical" evidence="2">
    <location>
        <begin position="102"/>
        <end position="122"/>
    </location>
</feature>
<proteinExistence type="predicted"/>
<dbReference type="Proteomes" id="UP000280960">
    <property type="component" value="Chromosome"/>
</dbReference>
<dbReference type="InterPro" id="IPR011604">
    <property type="entry name" value="PDDEXK-like_dom_sf"/>
</dbReference>
<keyword evidence="1" id="KW-0378">Hydrolase</keyword>
<evidence type="ECO:0008006" key="5">
    <source>
        <dbReference type="Google" id="ProtNLM"/>
    </source>
</evidence>
<evidence type="ECO:0000313" key="4">
    <source>
        <dbReference type="Proteomes" id="UP000280960"/>
    </source>
</evidence>